<gene>
    <name evidence="1" type="ORF">Vau01_109500</name>
</gene>
<reference evidence="1" key="1">
    <citation type="submission" date="2021-01" db="EMBL/GenBank/DDBJ databases">
        <title>Whole genome shotgun sequence of Virgisporangium aurantiacum NBRC 16421.</title>
        <authorList>
            <person name="Komaki H."/>
            <person name="Tamura T."/>
        </authorList>
    </citation>
    <scope>NUCLEOTIDE SEQUENCE</scope>
    <source>
        <strain evidence="1">NBRC 16421</strain>
    </source>
</reference>
<protein>
    <submittedName>
        <fullName evidence="1">Uncharacterized protein</fullName>
    </submittedName>
</protein>
<evidence type="ECO:0000313" key="2">
    <source>
        <dbReference type="Proteomes" id="UP000612585"/>
    </source>
</evidence>
<comment type="caution">
    <text evidence="1">The sequence shown here is derived from an EMBL/GenBank/DDBJ whole genome shotgun (WGS) entry which is preliminary data.</text>
</comment>
<name>A0A8J3ZGD7_9ACTN</name>
<dbReference type="EMBL" id="BOPG01000094">
    <property type="protein sequence ID" value="GIJ63434.1"/>
    <property type="molecule type" value="Genomic_DNA"/>
</dbReference>
<accession>A0A8J3ZGD7</accession>
<dbReference type="Proteomes" id="UP000612585">
    <property type="component" value="Unassembled WGS sequence"/>
</dbReference>
<dbReference type="RefSeq" id="WP_204009948.1">
    <property type="nucleotide sequence ID" value="NZ_BOPG01000094.1"/>
</dbReference>
<organism evidence="1 2">
    <name type="scientific">Virgisporangium aurantiacum</name>
    <dbReference type="NCBI Taxonomy" id="175570"/>
    <lineage>
        <taxon>Bacteria</taxon>
        <taxon>Bacillati</taxon>
        <taxon>Actinomycetota</taxon>
        <taxon>Actinomycetes</taxon>
        <taxon>Micromonosporales</taxon>
        <taxon>Micromonosporaceae</taxon>
        <taxon>Virgisporangium</taxon>
    </lineage>
</organism>
<sequence length="86" mass="9830">MLPAAGKPVGVVVFDGSYRARVAFFETLVLARPAGLLVHEDAVLGFGYQHEHLWELDDGWQFLETRRIGRRCRGRQPVTWGLRQRP</sequence>
<dbReference type="AlphaFoldDB" id="A0A8J3ZGD7"/>
<keyword evidence="2" id="KW-1185">Reference proteome</keyword>
<evidence type="ECO:0000313" key="1">
    <source>
        <dbReference type="EMBL" id="GIJ63434.1"/>
    </source>
</evidence>
<proteinExistence type="predicted"/>